<evidence type="ECO:0000313" key="2">
    <source>
        <dbReference type="WBParaSite" id="PS1159_v2.g21941.t1"/>
    </source>
</evidence>
<protein>
    <submittedName>
        <fullName evidence="2">Carboxylic ester hydrolase</fullName>
    </submittedName>
</protein>
<name>A0AC35FXM7_9BILA</name>
<accession>A0AC35FXM7</accession>
<reference evidence="2" key="1">
    <citation type="submission" date="2022-11" db="UniProtKB">
        <authorList>
            <consortium name="WormBaseParasite"/>
        </authorList>
    </citation>
    <scope>IDENTIFICATION</scope>
</reference>
<organism evidence="1 2">
    <name type="scientific">Panagrolaimus sp. PS1159</name>
    <dbReference type="NCBI Taxonomy" id="55785"/>
    <lineage>
        <taxon>Eukaryota</taxon>
        <taxon>Metazoa</taxon>
        <taxon>Ecdysozoa</taxon>
        <taxon>Nematoda</taxon>
        <taxon>Chromadorea</taxon>
        <taxon>Rhabditida</taxon>
        <taxon>Tylenchina</taxon>
        <taxon>Panagrolaimomorpha</taxon>
        <taxon>Panagrolaimoidea</taxon>
        <taxon>Panagrolaimidae</taxon>
        <taxon>Panagrolaimus</taxon>
    </lineage>
</organism>
<dbReference type="WBParaSite" id="PS1159_v2.g21941.t1">
    <property type="protein sequence ID" value="PS1159_v2.g21941.t1"/>
    <property type="gene ID" value="PS1159_v2.g21941"/>
</dbReference>
<sequence>MADGSSDVTIGKATTASKSFDKSHPVSAKTQYGSIEGFVHTADDGTKSNVFLGIPFATPPVGELRFERPVPPQNWNETLQCKEFRNSCIPYVKHWIQNPTFSEDCLYVNIIAPAKPSSDPKGYPVLVYIHGGGFGFGDVIKCGFDKITKNYASRELITVTVPYRVGLYGFMSLGTAEDPGNLGLWDQTAALKFVKNNIKNFGGNDENITIWGQSAGSASVDLMAMSPHSRDYFHKVIQASGSALDEWASTAPVVKITKQIAKFMGCESEEPKEIKAFLKKQKWEDILEISSTKFDPNDKTKDNYIGFGPRLDDEFFDGKTVEQLIEESPKKPTIMGLMTLEGGIFLAIGLTPDDLKTYSGKNISNAIKYRYAAESRAGKDAPALQKDLIEYFVNRDAPTSPNPQFYLQRHGELASDLMFNQEVFKEADLKTKLGWPVYFYFWNHMSKAMYAATGNITKGAWHSYELSYSFDQQTYPQDVKGPDEMKVQNYFADIFAQFAKTGNPKSDTIPFPLYTVEKQEALWIDPELSVRSKVWEDRRRFWDNVTEKYDYNVLRGRTREQMKNRYTDF</sequence>
<dbReference type="Proteomes" id="UP000887580">
    <property type="component" value="Unplaced"/>
</dbReference>
<proteinExistence type="predicted"/>
<evidence type="ECO:0000313" key="1">
    <source>
        <dbReference type="Proteomes" id="UP000887580"/>
    </source>
</evidence>